<name>A0A418X104_9BURK</name>
<sequence length="191" mass="19836">MFVLVGCATTNGGTGQTPNSPEVAIKEAEAELAKGQREKAVAVLTQSAKENPTSMVPWLKIANIWFDAANYPSSILAANEVLQREPANQEAKSLLVVAGLRVAAGAVGGLRSPNAVNPSARLEAENLTNSLRNVLGEKALVPAVVPETKQPAPPVRSRPLRAKASIAPVPNAAATNVNSSKGSADPFKSLK</sequence>
<dbReference type="AlphaFoldDB" id="A0A418X104"/>
<dbReference type="EMBL" id="QYUN01000002">
    <property type="protein sequence ID" value="RJG06141.1"/>
    <property type="molecule type" value="Genomic_DNA"/>
</dbReference>
<evidence type="ECO:0000313" key="3">
    <source>
        <dbReference type="Proteomes" id="UP000285190"/>
    </source>
</evidence>
<dbReference type="SUPFAM" id="SSF48452">
    <property type="entry name" value="TPR-like"/>
    <property type="match status" value="1"/>
</dbReference>
<keyword evidence="3" id="KW-1185">Reference proteome</keyword>
<evidence type="ECO:0000313" key="2">
    <source>
        <dbReference type="EMBL" id="RJG06141.1"/>
    </source>
</evidence>
<feature type="compositionally biased region" description="Low complexity" evidence="1">
    <location>
        <begin position="167"/>
        <end position="178"/>
    </location>
</feature>
<proteinExistence type="predicted"/>
<gene>
    <name evidence="2" type="ORF">D3870_09100</name>
</gene>
<dbReference type="Proteomes" id="UP000285190">
    <property type="component" value="Unassembled WGS sequence"/>
</dbReference>
<feature type="region of interest" description="Disordered" evidence="1">
    <location>
        <begin position="147"/>
        <end position="191"/>
    </location>
</feature>
<evidence type="ECO:0000256" key="1">
    <source>
        <dbReference type="SAM" id="MobiDB-lite"/>
    </source>
</evidence>
<dbReference type="Gene3D" id="1.25.40.10">
    <property type="entry name" value="Tetratricopeptide repeat domain"/>
    <property type="match status" value="1"/>
</dbReference>
<protein>
    <submittedName>
        <fullName evidence="2">Uncharacterized protein</fullName>
    </submittedName>
</protein>
<accession>A0A418X104</accession>
<dbReference type="InterPro" id="IPR011990">
    <property type="entry name" value="TPR-like_helical_dom_sf"/>
</dbReference>
<organism evidence="2 3">
    <name type="scientific">Noviherbaspirillum cavernae</name>
    <dbReference type="NCBI Taxonomy" id="2320862"/>
    <lineage>
        <taxon>Bacteria</taxon>
        <taxon>Pseudomonadati</taxon>
        <taxon>Pseudomonadota</taxon>
        <taxon>Betaproteobacteria</taxon>
        <taxon>Burkholderiales</taxon>
        <taxon>Oxalobacteraceae</taxon>
        <taxon>Noviherbaspirillum</taxon>
    </lineage>
</organism>
<comment type="caution">
    <text evidence="2">The sequence shown here is derived from an EMBL/GenBank/DDBJ whole genome shotgun (WGS) entry which is preliminary data.</text>
</comment>
<reference evidence="2 3" key="1">
    <citation type="submission" date="2018-09" db="EMBL/GenBank/DDBJ databases">
        <authorList>
            <person name="Zhu H."/>
        </authorList>
    </citation>
    <scope>NUCLEOTIDE SEQUENCE [LARGE SCALE GENOMIC DNA]</scope>
    <source>
        <strain evidence="2 3">K2R10-39</strain>
    </source>
</reference>